<dbReference type="InterPro" id="IPR008407">
    <property type="entry name" value="Brnchd-chn_aa_trnsp_AzlD"/>
</dbReference>
<keyword evidence="6 8" id="KW-1133">Transmembrane helix</keyword>
<feature type="transmembrane region" description="Helical" evidence="8">
    <location>
        <begin position="272"/>
        <end position="292"/>
    </location>
</feature>
<sequence length="341" mass="36516">MNDELTIRSGIHDVMPTVFGYITVGMAYGIVAKTGHLSLLMIGLMSLIVYAGSAQFVLVSMLATGSPIGAMVISTVLINARMSLMSMTVAPYLKDESMTQNVLIGTLLTDESFALSMNKLNYTDHHLNAPWFHSVNVGAYLVWFVASLLGALIGGLIPNPDSFGLDFAVVAMFIGLLYLQMITDRSKPFLRHLSVAGVVAAAMVVLVRYLPGTTAIIVATVIGCLFGMGVNAMQNPETFAAILSCGLATWLLRVVPIVLVKRMTIPKWLLHFLSFVPVAILSAIFVESLLVIHPGQWPGVNWSNLLASLPAIAVAIITKSLFAVVVAGVASMAILRLLGWA</sequence>
<evidence type="ECO:0000256" key="8">
    <source>
        <dbReference type="SAM" id="Phobius"/>
    </source>
</evidence>
<reference evidence="9 10" key="1">
    <citation type="journal article" date="2013" name="PLoS ONE">
        <title>Lactobacillus paracasei comparative genomics: towards species pan-genome definition and exploitation of diversity.</title>
        <authorList>
            <person name="Smokvina T."/>
            <person name="Wels M."/>
            <person name="Polka J."/>
            <person name="Chervaux C."/>
            <person name="Brisse S."/>
            <person name="Boekhorst J."/>
            <person name="van Hylckama Vlieg J.E."/>
            <person name="Siezen R.J."/>
        </authorList>
    </citation>
    <scope>NUCLEOTIDE SEQUENCE [LARGE SCALE GENOMIC DNA]</scope>
    <source>
        <strain evidence="9 10">Lpp123</strain>
    </source>
</reference>
<evidence type="ECO:0000256" key="6">
    <source>
        <dbReference type="ARBA" id="ARBA00022989"/>
    </source>
</evidence>
<comment type="subcellular location">
    <subcellularLocation>
        <location evidence="1">Cell membrane</location>
        <topology evidence="1">Multi-pass membrane protein</topology>
    </subcellularLocation>
</comment>
<protein>
    <submittedName>
        <fullName evidence="9">Amino acid transport protein</fullName>
    </submittedName>
</protein>
<keyword evidence="7 8" id="KW-0472">Membrane</keyword>
<name>A0A829G2E2_LACPA</name>
<dbReference type="InterPro" id="IPR011606">
    <property type="entry name" value="Brnchd-chn_aa_trnsp_permease"/>
</dbReference>
<dbReference type="PANTHER" id="PTHR34979:SF1">
    <property type="entry name" value="INNER MEMBRANE PROTEIN YGAZ"/>
    <property type="match status" value="1"/>
</dbReference>
<evidence type="ECO:0000313" key="9">
    <source>
        <dbReference type="EMBL" id="EPC49547.1"/>
    </source>
</evidence>
<dbReference type="PANTHER" id="PTHR34979">
    <property type="entry name" value="INNER MEMBRANE PROTEIN YGAZ"/>
    <property type="match status" value="1"/>
</dbReference>
<feature type="transmembrane region" description="Helical" evidence="8">
    <location>
        <begin position="137"/>
        <end position="157"/>
    </location>
</feature>
<feature type="transmembrane region" description="Helical" evidence="8">
    <location>
        <begin position="239"/>
        <end position="260"/>
    </location>
</feature>
<evidence type="ECO:0000256" key="7">
    <source>
        <dbReference type="ARBA" id="ARBA00023136"/>
    </source>
</evidence>
<proteinExistence type="inferred from homology"/>
<dbReference type="Pfam" id="PF05437">
    <property type="entry name" value="AzlD"/>
    <property type="match status" value="1"/>
</dbReference>
<dbReference type="EMBL" id="ANJW01000855">
    <property type="protein sequence ID" value="EPC49547.1"/>
    <property type="molecule type" value="Genomic_DNA"/>
</dbReference>
<feature type="transmembrane region" description="Helical" evidence="8">
    <location>
        <begin position="312"/>
        <end position="338"/>
    </location>
</feature>
<dbReference type="AlphaFoldDB" id="A0A829G2E2"/>
<feature type="transmembrane region" description="Helical" evidence="8">
    <location>
        <begin position="189"/>
        <end position="207"/>
    </location>
</feature>
<feature type="transmembrane region" description="Helical" evidence="8">
    <location>
        <begin position="12"/>
        <end position="31"/>
    </location>
</feature>
<evidence type="ECO:0000313" key="10">
    <source>
        <dbReference type="Proteomes" id="UP000014316"/>
    </source>
</evidence>
<evidence type="ECO:0000256" key="4">
    <source>
        <dbReference type="ARBA" id="ARBA00022475"/>
    </source>
</evidence>
<gene>
    <name evidence="9" type="ORF">Lpp123_14613</name>
</gene>
<organism evidence="9 10">
    <name type="scientific">Lacticaseibacillus paracasei subsp. paracasei Lpp123</name>
    <dbReference type="NCBI Taxonomy" id="1256201"/>
    <lineage>
        <taxon>Bacteria</taxon>
        <taxon>Bacillati</taxon>
        <taxon>Bacillota</taxon>
        <taxon>Bacilli</taxon>
        <taxon>Lactobacillales</taxon>
        <taxon>Lactobacillaceae</taxon>
        <taxon>Lacticaseibacillus</taxon>
    </lineage>
</organism>
<evidence type="ECO:0000256" key="1">
    <source>
        <dbReference type="ARBA" id="ARBA00004651"/>
    </source>
</evidence>
<dbReference type="Proteomes" id="UP000014316">
    <property type="component" value="Unassembled WGS sequence"/>
</dbReference>
<dbReference type="GO" id="GO:0005886">
    <property type="term" value="C:plasma membrane"/>
    <property type="evidence" value="ECO:0007669"/>
    <property type="project" value="UniProtKB-SubCell"/>
</dbReference>
<keyword evidence="3" id="KW-0813">Transport</keyword>
<comment type="caution">
    <text evidence="9">The sequence shown here is derived from an EMBL/GenBank/DDBJ whole genome shotgun (WGS) entry which is preliminary data.</text>
</comment>
<evidence type="ECO:0000256" key="5">
    <source>
        <dbReference type="ARBA" id="ARBA00022692"/>
    </source>
</evidence>
<accession>A0A829G2E2</accession>
<comment type="similarity">
    <text evidence="2">Belongs to the AzlC family.</text>
</comment>
<feature type="transmembrane region" description="Helical" evidence="8">
    <location>
        <begin position="164"/>
        <end position="183"/>
    </location>
</feature>
<dbReference type="GO" id="GO:1903785">
    <property type="term" value="P:L-valine transmembrane transport"/>
    <property type="evidence" value="ECO:0007669"/>
    <property type="project" value="TreeGrafter"/>
</dbReference>
<evidence type="ECO:0000256" key="2">
    <source>
        <dbReference type="ARBA" id="ARBA00010735"/>
    </source>
</evidence>
<evidence type="ECO:0000256" key="3">
    <source>
        <dbReference type="ARBA" id="ARBA00022448"/>
    </source>
</evidence>
<keyword evidence="5 8" id="KW-0812">Transmembrane</keyword>
<dbReference type="Pfam" id="PF03591">
    <property type="entry name" value="AzlC"/>
    <property type="match status" value="1"/>
</dbReference>
<keyword evidence="4" id="KW-1003">Cell membrane</keyword>
<feature type="transmembrane region" description="Helical" evidence="8">
    <location>
        <begin position="37"/>
        <end position="59"/>
    </location>
</feature>